<accession>A0A0E9MST3</accession>
<keyword evidence="1" id="KW-0812">Transmembrane</keyword>
<evidence type="ECO:0000313" key="2">
    <source>
        <dbReference type="EMBL" id="GAO40471.1"/>
    </source>
</evidence>
<comment type="caution">
    <text evidence="2">The sequence shown here is derived from an EMBL/GenBank/DDBJ whole genome shotgun (WGS) entry which is preliminary data.</text>
</comment>
<organism evidence="2 3">
    <name type="scientific">Sphingomonas changbaiensis NBRC 104936</name>
    <dbReference type="NCBI Taxonomy" id="1219043"/>
    <lineage>
        <taxon>Bacteria</taxon>
        <taxon>Pseudomonadati</taxon>
        <taxon>Pseudomonadota</taxon>
        <taxon>Alphaproteobacteria</taxon>
        <taxon>Sphingomonadales</taxon>
        <taxon>Sphingomonadaceae</taxon>
        <taxon>Sphingomonas</taxon>
    </lineage>
</organism>
<keyword evidence="1" id="KW-0472">Membrane</keyword>
<reference evidence="2 3" key="1">
    <citation type="submission" date="2015-04" db="EMBL/GenBank/DDBJ databases">
        <title>Whole genome shotgun sequence of Sphingomonas changbaiensis NBRC 104936.</title>
        <authorList>
            <person name="Katano-Makiyama Y."/>
            <person name="Hosoyama A."/>
            <person name="Hashimoto M."/>
            <person name="Noguchi M."/>
            <person name="Tsuchikane K."/>
            <person name="Ohji S."/>
            <person name="Yamazoe A."/>
            <person name="Ichikawa N."/>
            <person name="Kimura A."/>
            <person name="Fujita N."/>
        </authorList>
    </citation>
    <scope>NUCLEOTIDE SEQUENCE [LARGE SCALE GENOMIC DNA]</scope>
    <source>
        <strain evidence="2 3">NBRC 104936</strain>
    </source>
</reference>
<name>A0A0E9MST3_9SPHN</name>
<dbReference type="Proteomes" id="UP000033202">
    <property type="component" value="Unassembled WGS sequence"/>
</dbReference>
<feature type="transmembrane region" description="Helical" evidence="1">
    <location>
        <begin position="195"/>
        <end position="212"/>
    </location>
</feature>
<dbReference type="OrthoDB" id="9152028at2"/>
<dbReference type="EMBL" id="BBWU01000048">
    <property type="protein sequence ID" value="GAO40471.1"/>
    <property type="molecule type" value="Genomic_DNA"/>
</dbReference>
<sequence length="222" mass="23062">MTRGLMIVGAALAASVAVPAGAWVSVYVETSPVHQASIAAGSLLEDFAAAVGAPFRSTFGSSDFGARFAGFNLSGPTASGDTFGASAYAATSSSASITFDRAVKYLSFRTAALDGNDTMELFSRGRSLGYYNLVDSAAAAGFGSDPARNEGPYTYVNFFTDEGFDEIRFTQSAGSFALDDVAVGQITAVTAVPEVQTWAMLILGFGVAGTAFRMRRRAVRTA</sequence>
<protein>
    <recommendedName>
        <fullName evidence="4">PEP-CTERM protein-sorting domain-containing protein</fullName>
    </recommendedName>
</protein>
<proteinExistence type="predicted"/>
<evidence type="ECO:0000313" key="3">
    <source>
        <dbReference type="Proteomes" id="UP000033202"/>
    </source>
</evidence>
<gene>
    <name evidence="2" type="ORF">SCH01S_48_01310</name>
</gene>
<evidence type="ECO:0008006" key="4">
    <source>
        <dbReference type="Google" id="ProtNLM"/>
    </source>
</evidence>
<dbReference type="RefSeq" id="WP_157032927.1">
    <property type="nucleotide sequence ID" value="NZ_BBWU01000048.1"/>
</dbReference>
<keyword evidence="3" id="KW-1185">Reference proteome</keyword>
<keyword evidence="1" id="KW-1133">Transmembrane helix</keyword>
<evidence type="ECO:0000256" key="1">
    <source>
        <dbReference type="SAM" id="Phobius"/>
    </source>
</evidence>
<dbReference type="AlphaFoldDB" id="A0A0E9MST3"/>